<sequence length="500" mass="56288">MLDRHLLNIAINALPGYGIFGSHPSLHQVYELPGPVTRIIIYFDSGSAREAQFPEVQIIGPGGKELALDGIVADVSLTSMHQKHKDQSIRELFVTAKPIFSGIEARPALTILLKPGVILSKVRLASRGKHFGRPGRDVCISAYHQGKLILSRRNYDPQNVRETFIDLCRRFDVKLPDEVTPSSQATVIEQLQDKVLATIEADTCDLEARMLLSLLPVFQNDVHQSDFILACSAQALLLLAGKRMVVKTGDLKPLSLIMSSPERLEAVVAKANELATRRMSRPVAITACKHTFQEPRLIRERERFIKALDDIFPALQRSGVTPMLCYGSLLGAVRNGEFMPHDDDIDILYFDGSHSREAMIGNRKKLSDALQAMGYVSDLSDKIINFHVRNENGPLDLFPCWQENGKLHVMLRYPQYHPVPREVILSPGYVSLYGRSYPAPALPEKFLQIRYGDGWRVSDPYYEWPWPLEGRSASQPAERPLQAEITNTDKILGIVRRYFR</sequence>
<dbReference type="InterPro" id="IPR052613">
    <property type="entry name" value="LicD_transferase"/>
</dbReference>
<protein>
    <recommendedName>
        <fullName evidence="1">LicD/FKTN/FKRP nucleotidyltransferase domain-containing protein</fullName>
    </recommendedName>
</protein>
<accession>A0A0H5Q057</accession>
<keyword evidence="2" id="KW-0614">Plasmid</keyword>
<evidence type="ECO:0000259" key="1">
    <source>
        <dbReference type="Pfam" id="PF04991"/>
    </source>
</evidence>
<feature type="domain" description="LicD/FKTN/FKRP nucleotidyltransferase" evidence="1">
    <location>
        <begin position="318"/>
        <end position="347"/>
    </location>
</feature>
<dbReference type="PANTHER" id="PTHR13627:SF31">
    <property type="entry name" value="RIBITOL 5-PHOSPHATE TRANSFERASE FKRP"/>
    <property type="match status" value="1"/>
</dbReference>
<dbReference type="AlphaFoldDB" id="A0A0H5Q057"/>
<dbReference type="Pfam" id="PF04991">
    <property type="entry name" value="LicD"/>
    <property type="match status" value="1"/>
</dbReference>
<reference evidence="2" key="2">
    <citation type="submission" date="2015-07" db="EMBL/GenBank/DDBJ databases">
        <title>Plasmids, circular viruses and viroids from rat gut.</title>
        <authorList>
            <person name="Jorgensen T.J."/>
            <person name="Hansen M.A."/>
            <person name="Xu Z."/>
            <person name="Tabak M.A."/>
            <person name="Sorensen S.J."/>
            <person name="Hansen L.H."/>
        </authorList>
    </citation>
    <scope>NUCLEOTIDE SEQUENCE</scope>
    <source>
        <plasmid evidence="2">pRGRH0356</plasmid>
    </source>
</reference>
<name>A0A0H5Q057_9ZZZZ</name>
<reference evidence="2" key="1">
    <citation type="submission" date="2015-06" db="EMBL/GenBank/DDBJ databases">
        <authorList>
            <person name="Joergensen T."/>
        </authorList>
    </citation>
    <scope>NUCLEOTIDE SEQUENCE</scope>
    <source>
        <plasmid evidence="2">pRGRH0356</plasmid>
    </source>
</reference>
<proteinExistence type="predicted"/>
<dbReference type="InterPro" id="IPR007074">
    <property type="entry name" value="LicD/FKTN/FKRP_NTP_transf"/>
</dbReference>
<dbReference type="EMBL" id="LN853019">
    <property type="protein sequence ID" value="CRY94779.1"/>
    <property type="molecule type" value="Genomic_DNA"/>
</dbReference>
<dbReference type="PANTHER" id="PTHR13627">
    <property type="entry name" value="FUKUTIN RELATED PROTEIN"/>
    <property type="match status" value="1"/>
</dbReference>
<dbReference type="GO" id="GO:0009100">
    <property type="term" value="P:glycoprotein metabolic process"/>
    <property type="evidence" value="ECO:0007669"/>
    <property type="project" value="UniProtKB-ARBA"/>
</dbReference>
<geneLocation type="plasmid" evidence="2">
    <name>pRGRH0356</name>
</geneLocation>
<organism evidence="2">
    <name type="scientific">uncultured prokaryote</name>
    <dbReference type="NCBI Taxonomy" id="198431"/>
    <lineage>
        <taxon>unclassified sequences</taxon>
        <taxon>environmental samples</taxon>
    </lineage>
</organism>
<evidence type="ECO:0000313" key="2">
    <source>
        <dbReference type="EMBL" id="CRY94779.1"/>
    </source>
</evidence>